<dbReference type="EMBL" id="CAFBQH010000069">
    <property type="protein sequence ID" value="CAB5052677.1"/>
    <property type="molecule type" value="Genomic_DNA"/>
</dbReference>
<sequence length="424" mass="46097">MGDVVPQSSGATGQQSLFRTQILYRERGHMNKPYRHDPAPYPASGGWTPVQPAGHRQFHHFAQTRPFSLEGGGSLHDVTIAYETWGTLNDDASNAILVCHAWTGDSHVAGSAGKGHATPGWWEGLVGPGQAIDTNKYFVVCSNVLGGCQGSTGPASPHPDDGKPYGLRFPVVTIRDMVRAQASLADALGIKTWRAVAGGSMGGMQALEWAITFPTRVGALIAIATCAEASAQQIAWGSIGRRALLMDPAYNNGDYYDAGPDGGPWNGFSVARMIAQVTFRTDSKFNEKFGRQLKDQNFNSDGIDLFSRFEVEGYLDHHGDRLVRRFDANSYLYIGKAMDLHDIGRGRGGLDQALARIKAPTLTISIDSDILYPAYQQELIQSLLTNNDPRNAHREIQSVEGHDGFLIEVVAVGRHISDFLTDTQ</sequence>
<dbReference type="EMBL" id="CAEZZL010000018">
    <property type="protein sequence ID" value="CAB4757049.1"/>
    <property type="molecule type" value="Genomic_DNA"/>
</dbReference>
<reference evidence="5" key="1">
    <citation type="submission" date="2020-05" db="EMBL/GenBank/DDBJ databases">
        <authorList>
            <person name="Chiriac C."/>
            <person name="Salcher M."/>
            <person name="Ghai R."/>
            <person name="Kavagutti S V."/>
        </authorList>
    </citation>
    <scope>NUCLEOTIDE SEQUENCE</scope>
</reference>
<dbReference type="EMBL" id="CAEZXA010000040">
    <property type="protein sequence ID" value="CAB4672849.1"/>
    <property type="molecule type" value="Genomic_DNA"/>
</dbReference>
<protein>
    <submittedName>
        <fullName evidence="5">Unannotated protein</fullName>
    </submittedName>
</protein>
<name>A0A6J6UEZ5_9ZZZZ</name>
<dbReference type="NCBIfam" id="NF001209">
    <property type="entry name" value="PRK00175.1"/>
    <property type="match status" value="1"/>
</dbReference>
<evidence type="ECO:0000313" key="4">
    <source>
        <dbReference type="EMBL" id="CAB4672849.1"/>
    </source>
</evidence>
<dbReference type="InterPro" id="IPR029058">
    <property type="entry name" value="AB_hydrolase_fold"/>
</dbReference>
<dbReference type="Gene3D" id="3.40.50.1820">
    <property type="entry name" value="alpha/beta hydrolase"/>
    <property type="match status" value="1"/>
</dbReference>
<dbReference type="NCBIfam" id="TIGR01392">
    <property type="entry name" value="homoserO_Ac_trn"/>
    <property type="match status" value="1"/>
</dbReference>
<dbReference type="GO" id="GO:0004414">
    <property type="term" value="F:homoserine O-acetyltransferase activity"/>
    <property type="evidence" value="ECO:0007669"/>
    <property type="project" value="TreeGrafter"/>
</dbReference>
<evidence type="ECO:0000313" key="6">
    <source>
        <dbReference type="EMBL" id="CAB5052677.1"/>
    </source>
</evidence>
<feature type="domain" description="AB hydrolase-1" evidence="2">
    <location>
        <begin position="94"/>
        <end position="386"/>
    </location>
</feature>
<evidence type="ECO:0000313" key="5">
    <source>
        <dbReference type="EMBL" id="CAB4757049.1"/>
    </source>
</evidence>
<dbReference type="InterPro" id="IPR000073">
    <property type="entry name" value="AB_hydrolase_1"/>
</dbReference>
<dbReference type="SUPFAM" id="SSF53474">
    <property type="entry name" value="alpha/beta-Hydrolases"/>
    <property type="match status" value="1"/>
</dbReference>
<dbReference type="InterPro" id="IPR008220">
    <property type="entry name" value="HAT_MetX-like"/>
</dbReference>
<keyword evidence="1" id="KW-0808">Transferase</keyword>
<dbReference type="AlphaFoldDB" id="A0A6J6UEZ5"/>
<dbReference type="PANTHER" id="PTHR32268">
    <property type="entry name" value="HOMOSERINE O-ACETYLTRANSFERASE"/>
    <property type="match status" value="1"/>
</dbReference>
<dbReference type="EMBL" id="CAETWZ010000122">
    <property type="protein sequence ID" value="CAB4368307.1"/>
    <property type="molecule type" value="Genomic_DNA"/>
</dbReference>
<dbReference type="GO" id="GO:0009086">
    <property type="term" value="P:methionine biosynthetic process"/>
    <property type="evidence" value="ECO:0007669"/>
    <property type="project" value="TreeGrafter"/>
</dbReference>
<gene>
    <name evidence="4" type="ORF">UFOPK2334_00628</name>
    <name evidence="5" type="ORF">UFOPK2870_00399</name>
    <name evidence="3" type="ORF">UFOPK4179_01105</name>
    <name evidence="6" type="ORF">UFOPK4293_01122</name>
</gene>
<accession>A0A6J6UEZ5</accession>
<evidence type="ECO:0000256" key="1">
    <source>
        <dbReference type="ARBA" id="ARBA00022679"/>
    </source>
</evidence>
<evidence type="ECO:0000313" key="3">
    <source>
        <dbReference type="EMBL" id="CAB4368307.1"/>
    </source>
</evidence>
<proteinExistence type="inferred from homology"/>
<evidence type="ECO:0000259" key="2">
    <source>
        <dbReference type="Pfam" id="PF00561"/>
    </source>
</evidence>
<dbReference type="PIRSF" id="PIRSF000443">
    <property type="entry name" value="Homoser_Ac_trans"/>
    <property type="match status" value="1"/>
</dbReference>
<dbReference type="GO" id="GO:0009092">
    <property type="term" value="P:homoserine metabolic process"/>
    <property type="evidence" value="ECO:0007669"/>
    <property type="project" value="TreeGrafter"/>
</dbReference>
<dbReference type="PANTHER" id="PTHR32268:SF11">
    <property type="entry name" value="HOMOSERINE O-ACETYLTRANSFERASE"/>
    <property type="match status" value="1"/>
</dbReference>
<dbReference type="HAMAP" id="MF_00296">
    <property type="entry name" value="MetX_acyltransf"/>
    <property type="match status" value="1"/>
</dbReference>
<dbReference type="Pfam" id="PF00561">
    <property type="entry name" value="Abhydrolase_1"/>
    <property type="match status" value="1"/>
</dbReference>
<organism evidence="5">
    <name type="scientific">freshwater metagenome</name>
    <dbReference type="NCBI Taxonomy" id="449393"/>
    <lineage>
        <taxon>unclassified sequences</taxon>
        <taxon>metagenomes</taxon>
        <taxon>ecological metagenomes</taxon>
    </lineage>
</organism>